<keyword evidence="1" id="KW-0472">Membrane</keyword>
<evidence type="ECO:0000256" key="1">
    <source>
        <dbReference type="SAM" id="Phobius"/>
    </source>
</evidence>
<evidence type="ECO:0000313" key="3">
    <source>
        <dbReference type="Proteomes" id="UP001300348"/>
    </source>
</evidence>
<proteinExistence type="predicted"/>
<feature type="transmembrane region" description="Helical" evidence="1">
    <location>
        <begin position="227"/>
        <end position="247"/>
    </location>
</feature>
<dbReference type="GeneID" id="88856630"/>
<protein>
    <submittedName>
        <fullName evidence="2">Uncharacterized protein</fullName>
    </submittedName>
</protein>
<sequence>MMQIEELLVSIGVDTTQAEKIKDLIIALSAAATQAAQEANRINQNLDDIGDNASDNLEEAGQKAEEVQGSLNKLKLLAVGVTAVVGMATAKVMGFINESLAGAKELAEQKGLLYDISKQELAQADEYQEAMKKTGLAIQSIKTKIALNLVPSLTAIVKKFNDWIASNKELITKGLTGVIKAGGKVIQVITNSVRAVDKVISGTIGWKNALLVLAGVLAIVKRGMIMAFITNPVTWVIAAIAGVLLLLDDLMVYLDGGDSLFGNFWGVCIKWIKDVKSWWDSLSGEMKNSIKLLSGMLGVMFNTNMFLAVTKGVGGFAKALTWLFFPLTSVAKLAMSAGKAFLWFGRALLMNPIGLVVALIVGLIYVLYDLYRWITTGESTFGNLWKTIAKTWQEIKRLFRDGFRYILRQFGMSERDANQFVDKLGEIFDTVWYWITYPFRAAFKLVKGLYDIFSDDSTTWTEKLGKVFDLLLDLITAPFKAAFKFVLGLFGLNEKDVSKFVDGIGKRFSDVKELIKKPFKAALDWVMEYYDKVVAKIKAVKDFFGFNKTEAENSMGYDNDNDNVSLSDIQSSINAGNGGMIGQSIANVTTNNNSSQTTIRQGDVSVTQHITTPSPEKAANYANDGFNKALKNAGYNTKGMLTNGVG</sequence>
<dbReference type="EMBL" id="CP133647">
    <property type="protein sequence ID" value="WNH00907.1"/>
    <property type="molecule type" value="Genomic_DNA"/>
</dbReference>
<keyword evidence="3" id="KW-1185">Reference proteome</keyword>
<feature type="transmembrane region" description="Helical" evidence="1">
    <location>
        <begin position="347"/>
        <end position="368"/>
    </location>
</feature>
<keyword evidence="1" id="KW-1133">Transmembrane helix</keyword>
<name>A0ABY9XEF1_9GAMM</name>
<evidence type="ECO:0000313" key="2">
    <source>
        <dbReference type="EMBL" id="WNH00907.1"/>
    </source>
</evidence>
<keyword evidence="1" id="KW-0812">Transmembrane</keyword>
<organism evidence="2 3">
    <name type="scientific">Xenorhabdus griffiniae</name>
    <dbReference type="NCBI Taxonomy" id="351672"/>
    <lineage>
        <taxon>Bacteria</taxon>
        <taxon>Pseudomonadati</taxon>
        <taxon>Pseudomonadota</taxon>
        <taxon>Gammaproteobacteria</taxon>
        <taxon>Enterobacterales</taxon>
        <taxon>Morganellaceae</taxon>
        <taxon>Xenorhabdus</taxon>
    </lineage>
</organism>
<dbReference type="RefSeq" id="WP_223281751.1">
    <property type="nucleotide sequence ID" value="NZ_CAWPOC010000235.1"/>
</dbReference>
<accession>A0ABY9XEF1</accession>
<reference evidence="2 3" key="1">
    <citation type="journal article" date="2023" name="Access Microbiol">
        <title>The genome of a steinernematid-associated Pseudomonas piscis bacterium encodes the biosynthesis of insect toxins.</title>
        <authorList>
            <person name="Awori R.M."/>
            <person name="Hendre P."/>
            <person name="Amugune N.O."/>
        </authorList>
    </citation>
    <scope>NUCLEOTIDE SEQUENCE [LARGE SCALE GENOMIC DNA]</scope>
    <source>
        <strain evidence="2 3">97</strain>
    </source>
</reference>
<gene>
    <name evidence="2" type="ORF">QL112_013695</name>
</gene>
<feature type="transmembrane region" description="Helical" evidence="1">
    <location>
        <begin position="316"/>
        <end position="335"/>
    </location>
</feature>
<dbReference type="Proteomes" id="UP001300348">
    <property type="component" value="Chromosome"/>
</dbReference>